<comment type="function">
    <text evidence="12">Exhibits antimicrobial activity against E.coli and B.megaterium (in vitro).</text>
</comment>
<evidence type="ECO:0000256" key="14">
    <source>
        <dbReference type="ARBA" id="ARBA00046970"/>
    </source>
</evidence>
<dbReference type="GO" id="GO:0031982">
    <property type="term" value="C:vesicle"/>
    <property type="evidence" value="ECO:0007669"/>
    <property type="project" value="UniProtKB-SubCell"/>
</dbReference>
<dbReference type="AlphaFoldDB" id="A0A8C9LHV9"/>
<evidence type="ECO:0000256" key="3">
    <source>
        <dbReference type="ARBA" id="ARBA00005320"/>
    </source>
</evidence>
<evidence type="ECO:0000256" key="1">
    <source>
        <dbReference type="ARBA" id="ARBA00004373"/>
    </source>
</evidence>
<dbReference type="GO" id="GO:0050829">
    <property type="term" value="P:defense response to Gram-negative bacterium"/>
    <property type="evidence" value="ECO:0007669"/>
    <property type="project" value="TreeGrafter"/>
</dbReference>
<dbReference type="SUPFAM" id="SSF54403">
    <property type="entry name" value="Cystatin/monellin"/>
    <property type="match status" value="1"/>
</dbReference>
<comment type="subunit">
    <text evidence="14">Monomer, homodimer or homotrimer (in vitro). Oligomerizes as tetra- or hexamer in solution (in vitro).</text>
</comment>
<evidence type="ECO:0000256" key="10">
    <source>
        <dbReference type="ARBA" id="ARBA00023022"/>
    </source>
</evidence>
<keyword evidence="8" id="KW-0165">Cleavage on pair of basic residues</keyword>
<dbReference type="InterPro" id="IPR018216">
    <property type="entry name" value="Cathelicidin_CS"/>
</dbReference>
<dbReference type="GO" id="GO:0061844">
    <property type="term" value="P:antimicrobial humoral immune response mediated by antimicrobial peptide"/>
    <property type="evidence" value="ECO:0007669"/>
    <property type="project" value="TreeGrafter"/>
</dbReference>
<evidence type="ECO:0000256" key="6">
    <source>
        <dbReference type="ARBA" id="ARBA00022529"/>
    </source>
</evidence>
<evidence type="ECO:0000256" key="4">
    <source>
        <dbReference type="ARBA" id="ARBA00020412"/>
    </source>
</evidence>
<comment type="similarity">
    <text evidence="3">Belongs to the cathelicidin family.</text>
</comment>
<dbReference type="PANTHER" id="PTHR10206">
    <property type="entry name" value="CATHELICIDIN"/>
    <property type="match status" value="1"/>
</dbReference>
<comment type="function">
    <text evidence="13">Antimicrobial protein that is an integral component of the innate immune system. Binds to bacterial lipopolysaccharides (LPS). Acts via neutrophil N-formyl peptide receptors to enhance the release of CXCL2. Postsecretory processing generates multiple cathelicidin antimicrobial peptides with various lengths which act as a topical antimicrobial defense in sweat on skin. The unprocessed precursor form, cathelicidin antimicrobial peptide, inhibits the growth of Gram-negative E.coli and E.aerogenes with efficiencies comparable to that of the mature peptide LL-37 (in vitro).</text>
</comment>
<keyword evidence="7" id="KW-0399">Innate immunity</keyword>
<keyword evidence="6" id="KW-0929">Antimicrobial</keyword>
<keyword evidence="5" id="KW-0964">Secreted</keyword>
<dbReference type="GO" id="GO:0050830">
    <property type="term" value="P:defense response to Gram-positive bacterium"/>
    <property type="evidence" value="ECO:0007669"/>
    <property type="project" value="TreeGrafter"/>
</dbReference>
<evidence type="ECO:0000256" key="12">
    <source>
        <dbReference type="ARBA" id="ARBA00034459"/>
    </source>
</evidence>
<evidence type="ECO:0000256" key="8">
    <source>
        <dbReference type="ARBA" id="ARBA00022685"/>
    </source>
</evidence>
<dbReference type="Pfam" id="PF00666">
    <property type="entry name" value="Cathelicidins"/>
    <property type="match status" value="1"/>
</dbReference>
<dbReference type="PROSITE" id="PS00947">
    <property type="entry name" value="CATHELICIDINS_2"/>
    <property type="match status" value="1"/>
</dbReference>
<organism evidence="15 16">
    <name type="scientific">Piliocolobus tephrosceles</name>
    <name type="common">Ugandan red Colobus</name>
    <dbReference type="NCBI Taxonomy" id="591936"/>
    <lineage>
        <taxon>Eukaryota</taxon>
        <taxon>Metazoa</taxon>
        <taxon>Chordata</taxon>
        <taxon>Craniata</taxon>
        <taxon>Vertebrata</taxon>
        <taxon>Euteleostomi</taxon>
        <taxon>Mammalia</taxon>
        <taxon>Eutheria</taxon>
        <taxon>Euarchontoglires</taxon>
        <taxon>Primates</taxon>
        <taxon>Haplorrhini</taxon>
        <taxon>Catarrhini</taxon>
        <taxon>Cercopithecidae</taxon>
        <taxon>Colobinae</taxon>
        <taxon>Piliocolobus</taxon>
    </lineage>
</organism>
<dbReference type="PANTHER" id="PTHR10206:SF2">
    <property type="entry name" value="CATHELICIDIN ANTIMICROBIAL PEPTIDE"/>
    <property type="match status" value="1"/>
</dbReference>
<evidence type="ECO:0000256" key="13">
    <source>
        <dbReference type="ARBA" id="ARBA00045864"/>
    </source>
</evidence>
<proteinExistence type="inferred from homology"/>
<dbReference type="GO" id="GO:0001530">
    <property type="term" value="F:lipopolysaccharide binding"/>
    <property type="evidence" value="ECO:0007669"/>
    <property type="project" value="TreeGrafter"/>
</dbReference>
<dbReference type="GO" id="GO:0045087">
    <property type="term" value="P:innate immune response"/>
    <property type="evidence" value="ECO:0007669"/>
    <property type="project" value="UniProtKB-KW"/>
</dbReference>
<evidence type="ECO:0000313" key="15">
    <source>
        <dbReference type="Ensembl" id="ENSPTEP00000003444.1"/>
    </source>
</evidence>
<keyword evidence="11" id="KW-1015">Disulfide bond</keyword>
<evidence type="ECO:0000256" key="7">
    <source>
        <dbReference type="ARBA" id="ARBA00022588"/>
    </source>
</evidence>
<dbReference type="GO" id="GO:0005615">
    <property type="term" value="C:extracellular space"/>
    <property type="evidence" value="ECO:0007669"/>
    <property type="project" value="TreeGrafter"/>
</dbReference>
<gene>
    <name evidence="15" type="primary">CAMP</name>
</gene>
<dbReference type="Proteomes" id="UP000694416">
    <property type="component" value="Unplaced"/>
</dbReference>
<evidence type="ECO:0000256" key="11">
    <source>
        <dbReference type="ARBA" id="ARBA00023157"/>
    </source>
</evidence>
<reference evidence="15" key="1">
    <citation type="submission" date="2025-08" db="UniProtKB">
        <authorList>
            <consortium name="Ensembl"/>
        </authorList>
    </citation>
    <scope>IDENTIFICATION</scope>
</reference>
<name>A0A8C9LHV9_9PRIM</name>
<accession>A0A8C9LHV9</accession>
<dbReference type="Gene3D" id="3.10.450.10">
    <property type="match status" value="1"/>
</dbReference>
<dbReference type="PROSITE" id="PS00946">
    <property type="entry name" value="CATHELICIDINS_1"/>
    <property type="match status" value="1"/>
</dbReference>
<sequence>MGTMKTQRDGPSLGRWSLVLLLLGLVMPLAIVAQVLSYQEAVLRAIDGINQRSSDANLYRLLDLDPRPTMDGDPDTPKPVSFTVKETVCPRTTQKSPQDCDFKEDGLVKRCVGTVTLNQAGDSFDISCDKTKSRSVAQAGVQWYGLGLLQPQPPGFKRFSCLSLLSSWDYRYVPSRLTNFLHF</sequence>
<evidence type="ECO:0000256" key="5">
    <source>
        <dbReference type="ARBA" id="ARBA00022525"/>
    </source>
</evidence>
<keyword evidence="10" id="KW-0044">Antibiotic</keyword>
<dbReference type="InterPro" id="IPR046350">
    <property type="entry name" value="Cystatin_sf"/>
</dbReference>
<dbReference type="FunFam" id="3.10.450.10:FF:000003">
    <property type="entry name" value="Cathelicidin antimicrobial peptide"/>
    <property type="match status" value="1"/>
</dbReference>
<keyword evidence="16" id="KW-1185">Reference proteome</keyword>
<reference evidence="15" key="2">
    <citation type="submission" date="2025-09" db="UniProtKB">
        <authorList>
            <consortium name="Ensembl"/>
        </authorList>
    </citation>
    <scope>IDENTIFICATION</scope>
</reference>
<comment type="subcellular location">
    <subcellularLocation>
        <location evidence="2">Secreted</location>
    </subcellularLocation>
    <subcellularLocation>
        <location evidence="1">Vesicle</location>
    </subcellularLocation>
</comment>
<evidence type="ECO:0000313" key="16">
    <source>
        <dbReference type="Proteomes" id="UP000694416"/>
    </source>
</evidence>
<dbReference type="Ensembl" id="ENSPTET00000005425.1">
    <property type="protein sequence ID" value="ENSPTEP00000003444.1"/>
    <property type="gene ID" value="ENSPTEG00000004114.1"/>
</dbReference>
<keyword evidence="9" id="KW-0391">Immunity</keyword>
<evidence type="ECO:0000256" key="2">
    <source>
        <dbReference type="ARBA" id="ARBA00004613"/>
    </source>
</evidence>
<dbReference type="InterPro" id="IPR001894">
    <property type="entry name" value="Cathelicidin-like"/>
</dbReference>
<protein>
    <recommendedName>
        <fullName evidence="4">Cathelicidin antimicrobial peptide</fullName>
    </recommendedName>
</protein>
<evidence type="ECO:0000256" key="9">
    <source>
        <dbReference type="ARBA" id="ARBA00022859"/>
    </source>
</evidence>